<evidence type="ECO:0000313" key="2">
    <source>
        <dbReference type="Proteomes" id="UP001054837"/>
    </source>
</evidence>
<name>A0AAV4QQ77_9ARAC</name>
<dbReference type="AlphaFoldDB" id="A0AAV4QQ77"/>
<reference evidence="1 2" key="1">
    <citation type="submission" date="2021-06" db="EMBL/GenBank/DDBJ databases">
        <title>Caerostris darwini draft genome.</title>
        <authorList>
            <person name="Kono N."/>
            <person name="Arakawa K."/>
        </authorList>
    </citation>
    <scope>NUCLEOTIDE SEQUENCE [LARGE SCALE GENOMIC DNA]</scope>
</reference>
<sequence length="79" mass="9549">MAFNPSFPDFSFYFRRSRLFRRRSSAKEEPAPPTYVQEEFADFEANQHLCVLREIEDRHFSYCIQEVVQLSDAYLCRMQ</sequence>
<evidence type="ECO:0000313" key="1">
    <source>
        <dbReference type="EMBL" id="GIY11350.1"/>
    </source>
</evidence>
<comment type="caution">
    <text evidence="1">The sequence shown here is derived from an EMBL/GenBank/DDBJ whole genome shotgun (WGS) entry which is preliminary data.</text>
</comment>
<accession>A0AAV4QQ77</accession>
<gene>
    <name evidence="1" type="ORF">CDAR_535561</name>
</gene>
<organism evidence="1 2">
    <name type="scientific">Caerostris darwini</name>
    <dbReference type="NCBI Taxonomy" id="1538125"/>
    <lineage>
        <taxon>Eukaryota</taxon>
        <taxon>Metazoa</taxon>
        <taxon>Ecdysozoa</taxon>
        <taxon>Arthropoda</taxon>
        <taxon>Chelicerata</taxon>
        <taxon>Arachnida</taxon>
        <taxon>Araneae</taxon>
        <taxon>Araneomorphae</taxon>
        <taxon>Entelegynae</taxon>
        <taxon>Araneoidea</taxon>
        <taxon>Araneidae</taxon>
        <taxon>Caerostris</taxon>
    </lineage>
</organism>
<dbReference type="EMBL" id="BPLQ01004902">
    <property type="protein sequence ID" value="GIY11350.1"/>
    <property type="molecule type" value="Genomic_DNA"/>
</dbReference>
<protein>
    <submittedName>
        <fullName evidence="1">Uncharacterized protein</fullName>
    </submittedName>
</protein>
<dbReference type="Proteomes" id="UP001054837">
    <property type="component" value="Unassembled WGS sequence"/>
</dbReference>
<proteinExistence type="predicted"/>
<keyword evidence="2" id="KW-1185">Reference proteome</keyword>